<sequence length="389" mass="43221">MPIKTPDSPLSPKVAFDMSDSRDILRYVWSGVLLPKTLDAYKSRINLTGDFDKQLKPMVDKVVQNYGAVQSHCQDFKDDKYPQVVQLASDMYAYAQKAGGKVAGSYYANIIKYGQEYYDALQSGDSDEISRAKNVVDSLIKKELDAIDALKTRADGVKKILNDFDDICRQDKQKLTDAQKPIDELLTGDQGRIDTLTKEIKAKKEELRKDSKEYEYDVTVAATAATYAWIFPWGTIAAAVTIGIYSDKAIKMKATMDALEKLINETSTELLVDMNIVTQGSLIHDDLQIIQDQIAKAIPAIEHMMGAWDAIASDLRTISESVDATDVSEDPIIQGIDAENIVSQWNDLAAEINEYRLTAYISPEETSLEDAKAAFDKVVAEQPPPPKKA</sequence>
<evidence type="ECO:0000256" key="1">
    <source>
        <dbReference type="SAM" id="Phobius"/>
    </source>
</evidence>
<proteinExistence type="predicted"/>
<name>A0A8H3FFL5_9LECA</name>
<keyword evidence="1" id="KW-0472">Membrane</keyword>
<dbReference type="Gene3D" id="1.20.1170.10">
    <property type="match status" value="1"/>
</dbReference>
<dbReference type="EMBL" id="CAJPDQ010000021">
    <property type="protein sequence ID" value="CAF9924327.1"/>
    <property type="molecule type" value="Genomic_DNA"/>
</dbReference>
<keyword evidence="1" id="KW-0812">Transmembrane</keyword>
<evidence type="ECO:0000313" key="2">
    <source>
        <dbReference type="EMBL" id="CAF9924327.1"/>
    </source>
</evidence>
<accession>A0A8H3FFL5</accession>
<organism evidence="2 3">
    <name type="scientific">Gomphillus americanus</name>
    <dbReference type="NCBI Taxonomy" id="1940652"/>
    <lineage>
        <taxon>Eukaryota</taxon>
        <taxon>Fungi</taxon>
        <taxon>Dikarya</taxon>
        <taxon>Ascomycota</taxon>
        <taxon>Pezizomycotina</taxon>
        <taxon>Lecanoromycetes</taxon>
        <taxon>OSLEUM clade</taxon>
        <taxon>Ostropomycetidae</taxon>
        <taxon>Ostropales</taxon>
        <taxon>Graphidaceae</taxon>
        <taxon>Gomphilloideae</taxon>
        <taxon>Gomphillus</taxon>
    </lineage>
</organism>
<dbReference type="OrthoDB" id="4494488at2759"/>
<keyword evidence="3" id="KW-1185">Reference proteome</keyword>
<protein>
    <submittedName>
        <fullName evidence="2">Uncharacterized protein</fullName>
    </submittedName>
</protein>
<evidence type="ECO:0000313" key="3">
    <source>
        <dbReference type="Proteomes" id="UP000664169"/>
    </source>
</evidence>
<dbReference type="Proteomes" id="UP000664169">
    <property type="component" value="Unassembled WGS sequence"/>
</dbReference>
<dbReference type="CDD" id="cd22656">
    <property type="entry name" value="ClyA_Cry6Aa-like"/>
    <property type="match status" value="1"/>
</dbReference>
<dbReference type="AlphaFoldDB" id="A0A8H3FFL5"/>
<keyword evidence="1" id="KW-1133">Transmembrane helix</keyword>
<gene>
    <name evidence="2" type="ORF">GOMPHAMPRED_003595</name>
</gene>
<comment type="caution">
    <text evidence="2">The sequence shown here is derived from an EMBL/GenBank/DDBJ whole genome shotgun (WGS) entry which is preliminary data.</text>
</comment>
<reference evidence="2" key="1">
    <citation type="submission" date="2021-03" db="EMBL/GenBank/DDBJ databases">
        <authorList>
            <person name="Tagirdzhanova G."/>
        </authorList>
    </citation>
    <scope>NUCLEOTIDE SEQUENCE</scope>
</reference>
<feature type="transmembrane region" description="Helical" evidence="1">
    <location>
        <begin position="227"/>
        <end position="246"/>
    </location>
</feature>
<dbReference type="NCBIfam" id="NF033928">
    <property type="entry name" value="alph_xenorhab_A"/>
    <property type="match status" value="1"/>
</dbReference>
<dbReference type="SUPFAM" id="SSF58100">
    <property type="entry name" value="Bacterial hemolysins"/>
    <property type="match status" value="1"/>
</dbReference>